<feature type="transmembrane region" description="Helical" evidence="3">
    <location>
        <begin position="315"/>
        <end position="333"/>
    </location>
</feature>
<feature type="transmembrane region" description="Helical" evidence="3">
    <location>
        <begin position="391"/>
        <end position="413"/>
    </location>
</feature>
<comment type="similarity">
    <text evidence="1">Belongs to the GerABKA family.</text>
</comment>
<organism evidence="4 5">
    <name type="scientific">Clostridium mobile</name>
    <dbReference type="NCBI Taxonomy" id="2841512"/>
    <lineage>
        <taxon>Bacteria</taxon>
        <taxon>Bacillati</taxon>
        <taxon>Bacillota</taxon>
        <taxon>Clostridia</taxon>
        <taxon>Eubacteriales</taxon>
        <taxon>Clostridiaceae</taxon>
        <taxon>Clostridium</taxon>
    </lineage>
</organism>
<dbReference type="PANTHER" id="PTHR22550:SF5">
    <property type="entry name" value="LEUCINE ZIPPER PROTEIN 4"/>
    <property type="match status" value="1"/>
</dbReference>
<dbReference type="InterPro" id="IPR050768">
    <property type="entry name" value="UPF0353/GerABKA_families"/>
</dbReference>
<keyword evidence="3" id="KW-1133">Transmembrane helix</keyword>
<dbReference type="Proteomes" id="UP000726170">
    <property type="component" value="Unassembled WGS sequence"/>
</dbReference>
<comment type="caution">
    <text evidence="4">The sequence shown here is derived from an EMBL/GenBank/DDBJ whole genome shotgun (WGS) entry which is preliminary data.</text>
</comment>
<gene>
    <name evidence="4" type="ORF">KQI86_13175</name>
</gene>
<proteinExistence type="inferred from homology"/>
<dbReference type="PANTHER" id="PTHR22550">
    <property type="entry name" value="SPORE GERMINATION PROTEIN"/>
    <property type="match status" value="1"/>
</dbReference>
<dbReference type="PIRSF" id="PIRSF005690">
    <property type="entry name" value="GerBA"/>
    <property type="match status" value="1"/>
</dbReference>
<name>A0ABS6ELK4_9CLOT</name>
<evidence type="ECO:0000256" key="3">
    <source>
        <dbReference type="SAM" id="Phobius"/>
    </source>
</evidence>
<evidence type="ECO:0000313" key="4">
    <source>
        <dbReference type="EMBL" id="MBU5485289.1"/>
    </source>
</evidence>
<sequence length="470" mass="52833">MSRYFELIKEKLKDNFDLKYREIETVIGPIYIMYIDDLCNSSFISQYIVTPIIQNQDNIKDIDNLKKGILNANSVDDINNFDEAMIHILSGDVLIIFENSENILYCEAKGYSKRAISTTETENVIKGPREAFNESFVDNVALIRRRIKNADLKFESFHIGKKSNTVVVMVYIKGVTEEDLINKVRDKINGIDQDFILGSNYISEKFSNNKSFFDTTGYSEKADVISSMLYEGRIGIIVDGSPFIMTIPHFLIEHFQAPDDYYINKYYSNVARILREFAFLIATFLPGLYLAITTYHFSLIPSVFVFRLAVSRAGVPFPAVVELFLMMFFFAILRESGIRLPQPVGQAASIVGALILGQAAIGAGLASQIGLIVIAVSSICSFLVPKLYGPIAAWSIIIVLFSSLLGLPGFYIVMLTFVAHISSLESVGYPYLYPLGTSKEFKFKDILFRGDLENISKNIGKDDLNEENIS</sequence>
<dbReference type="Pfam" id="PF03323">
    <property type="entry name" value="GerA"/>
    <property type="match status" value="1"/>
</dbReference>
<feature type="transmembrane region" description="Helical" evidence="3">
    <location>
        <begin position="354"/>
        <end position="379"/>
    </location>
</feature>
<dbReference type="InterPro" id="IPR004995">
    <property type="entry name" value="Spore_Ger"/>
</dbReference>
<evidence type="ECO:0000256" key="2">
    <source>
        <dbReference type="ARBA" id="ARBA00023136"/>
    </source>
</evidence>
<accession>A0ABS6ELK4</accession>
<evidence type="ECO:0000313" key="5">
    <source>
        <dbReference type="Proteomes" id="UP000726170"/>
    </source>
</evidence>
<keyword evidence="2 3" id="KW-0472">Membrane</keyword>
<reference evidence="4 5" key="1">
    <citation type="submission" date="2021-06" db="EMBL/GenBank/DDBJ databases">
        <authorList>
            <person name="Sun Q."/>
            <person name="Li D."/>
        </authorList>
    </citation>
    <scope>NUCLEOTIDE SEQUENCE [LARGE SCALE GENOMIC DNA]</scope>
    <source>
        <strain evidence="4 5">MSJ-11</strain>
    </source>
</reference>
<feature type="transmembrane region" description="Helical" evidence="3">
    <location>
        <begin position="277"/>
        <end position="295"/>
    </location>
</feature>
<protein>
    <submittedName>
        <fullName evidence="4">Spore germination protein</fullName>
    </submittedName>
</protein>
<dbReference type="RefSeq" id="WP_216439843.1">
    <property type="nucleotide sequence ID" value="NZ_JAHLQF010000003.1"/>
</dbReference>
<dbReference type="EMBL" id="JAHLQF010000003">
    <property type="protein sequence ID" value="MBU5485289.1"/>
    <property type="molecule type" value="Genomic_DNA"/>
</dbReference>
<keyword evidence="5" id="KW-1185">Reference proteome</keyword>
<evidence type="ECO:0000256" key="1">
    <source>
        <dbReference type="ARBA" id="ARBA00005278"/>
    </source>
</evidence>
<keyword evidence="3" id="KW-0812">Transmembrane</keyword>